<organism evidence="3 4">
    <name type="scientific">Piromyces finnis</name>
    <dbReference type="NCBI Taxonomy" id="1754191"/>
    <lineage>
        <taxon>Eukaryota</taxon>
        <taxon>Fungi</taxon>
        <taxon>Fungi incertae sedis</taxon>
        <taxon>Chytridiomycota</taxon>
        <taxon>Chytridiomycota incertae sedis</taxon>
        <taxon>Neocallimastigomycetes</taxon>
        <taxon>Neocallimastigales</taxon>
        <taxon>Neocallimastigaceae</taxon>
        <taxon>Piromyces</taxon>
    </lineage>
</organism>
<evidence type="ECO:0000259" key="2">
    <source>
        <dbReference type="PROSITE" id="PS50192"/>
    </source>
</evidence>
<dbReference type="OrthoDB" id="10255013at2759"/>
<dbReference type="Pfam" id="PF05739">
    <property type="entry name" value="SNARE"/>
    <property type="match status" value="1"/>
</dbReference>
<dbReference type="PROSITE" id="PS50192">
    <property type="entry name" value="T_SNARE"/>
    <property type="match status" value="1"/>
</dbReference>
<dbReference type="Gene3D" id="1.20.5.110">
    <property type="match status" value="1"/>
</dbReference>
<evidence type="ECO:0000313" key="4">
    <source>
        <dbReference type="Proteomes" id="UP000193719"/>
    </source>
</evidence>
<dbReference type="InterPro" id="IPR000727">
    <property type="entry name" value="T_SNARE_dom"/>
</dbReference>
<feature type="transmembrane region" description="Helical" evidence="1">
    <location>
        <begin position="42"/>
        <end position="58"/>
    </location>
</feature>
<reference evidence="3 4" key="2">
    <citation type="submission" date="2016-08" db="EMBL/GenBank/DDBJ databases">
        <title>Pervasive Adenine N6-methylation of Active Genes in Fungi.</title>
        <authorList>
            <consortium name="DOE Joint Genome Institute"/>
            <person name="Mondo S.J."/>
            <person name="Dannebaum R.O."/>
            <person name="Kuo R.C."/>
            <person name="Labutti K."/>
            <person name="Haridas S."/>
            <person name="Kuo A."/>
            <person name="Salamov A."/>
            <person name="Ahrendt S.R."/>
            <person name="Lipzen A."/>
            <person name="Sullivan W."/>
            <person name="Andreopoulos W.B."/>
            <person name="Clum A."/>
            <person name="Lindquist E."/>
            <person name="Daum C."/>
            <person name="Ramamoorthy G.K."/>
            <person name="Gryganskyi A."/>
            <person name="Culley D."/>
            <person name="Magnuson J.K."/>
            <person name="James T.Y."/>
            <person name="O'Malley M.A."/>
            <person name="Stajich J.E."/>
            <person name="Spatafora J.W."/>
            <person name="Visel A."/>
            <person name="Grigoriev I.V."/>
        </authorList>
    </citation>
    <scope>NUCLEOTIDE SEQUENCE [LARGE SCALE GENOMIC DNA]</scope>
    <source>
        <strain evidence="4">finn</strain>
    </source>
</reference>
<feature type="domain" description="T-SNARE coiled-coil homology" evidence="2">
    <location>
        <begin position="1"/>
        <end position="31"/>
    </location>
</feature>
<gene>
    <name evidence="3" type="ORF">BCR36DRAFT_369359</name>
</gene>
<dbReference type="EMBL" id="MCFH01000015">
    <property type="protein sequence ID" value="ORX52563.1"/>
    <property type="molecule type" value="Genomic_DNA"/>
</dbReference>
<keyword evidence="1" id="KW-1133">Transmembrane helix</keyword>
<evidence type="ECO:0000256" key="1">
    <source>
        <dbReference type="SAM" id="Phobius"/>
    </source>
</evidence>
<evidence type="ECO:0000313" key="3">
    <source>
        <dbReference type="EMBL" id="ORX52563.1"/>
    </source>
</evidence>
<keyword evidence="4" id="KW-1185">Reference proteome</keyword>
<comment type="caution">
    <text evidence="3">The sequence shown here is derived from an EMBL/GenBank/DDBJ whole genome shotgun (WGS) entry which is preliminary data.</text>
</comment>
<accession>A0A1Y1VC68</accession>
<dbReference type="AlphaFoldDB" id="A0A1Y1VC68"/>
<reference evidence="3 4" key="1">
    <citation type="submission" date="2016-08" db="EMBL/GenBank/DDBJ databases">
        <title>Genomes of anaerobic fungi encode conserved fungal cellulosomes for biomass hydrolysis.</title>
        <authorList>
            <consortium name="DOE Joint Genome Institute"/>
            <person name="Haitjema C.H."/>
            <person name="Gilmore S.P."/>
            <person name="Henske J.K."/>
            <person name="Solomon K.V."/>
            <person name="De Groot R."/>
            <person name="Kuo A."/>
            <person name="Mondo S.J."/>
            <person name="Salamov A.A."/>
            <person name="Labutti K."/>
            <person name="Zhao Z."/>
            <person name="Chiniquy J."/>
            <person name="Barry K."/>
            <person name="Brewer H.M."/>
            <person name="Purvine S.O."/>
            <person name="Wright A.T."/>
            <person name="Boxma B."/>
            <person name="Van Alen T."/>
            <person name="Hackstein J.H."/>
            <person name="Baker S.E."/>
            <person name="Grigoriev I.V."/>
            <person name="O'Malley M.A."/>
        </authorList>
    </citation>
    <scope>NUCLEOTIDE SEQUENCE [LARGE SCALE GENOMIC DNA]</scope>
    <source>
        <strain evidence="4">finn</strain>
    </source>
</reference>
<keyword evidence="1" id="KW-0812">Transmembrane</keyword>
<keyword evidence="1" id="KW-0472">Membrane</keyword>
<sequence>MTQNDIMVSIKENVDQVDEAVQQGSSEMTKAIKIRQSSRKKLWITTVIITILILVIGNDKQSRIFIRDRNGFLLYIYIYNNSIVRITSSNDSLNTIFLTI</sequence>
<name>A0A1Y1VC68_9FUNG</name>
<proteinExistence type="predicted"/>
<dbReference type="Proteomes" id="UP000193719">
    <property type="component" value="Unassembled WGS sequence"/>
</dbReference>
<protein>
    <recommendedName>
        <fullName evidence="2">t-SNARE coiled-coil homology domain-containing protein</fullName>
    </recommendedName>
</protein>